<evidence type="ECO:0000256" key="1">
    <source>
        <dbReference type="SAM" id="MobiDB-lite"/>
    </source>
</evidence>
<evidence type="ECO:0000313" key="3">
    <source>
        <dbReference type="Proteomes" id="UP001607303"/>
    </source>
</evidence>
<keyword evidence="3" id="KW-1185">Reference proteome</keyword>
<name>A0ABD2ATD5_VESMC</name>
<reference evidence="2 3" key="1">
    <citation type="journal article" date="2024" name="Ann. Entomol. Soc. Am.">
        <title>Genomic analyses of the southern and eastern yellowjacket wasps (Hymenoptera: Vespidae) reveal evolutionary signatures of social life.</title>
        <authorList>
            <person name="Catto M.A."/>
            <person name="Caine P.B."/>
            <person name="Orr S.E."/>
            <person name="Hunt B.G."/>
            <person name="Goodisman M.A.D."/>
        </authorList>
    </citation>
    <scope>NUCLEOTIDE SEQUENCE [LARGE SCALE GENOMIC DNA]</scope>
    <source>
        <strain evidence="2">232</strain>
        <tissue evidence="2">Head and thorax</tissue>
    </source>
</reference>
<feature type="compositionally biased region" description="Basic and acidic residues" evidence="1">
    <location>
        <begin position="1"/>
        <end position="13"/>
    </location>
</feature>
<dbReference type="Proteomes" id="UP001607303">
    <property type="component" value="Unassembled WGS sequence"/>
</dbReference>
<dbReference type="AlphaFoldDB" id="A0ABD2ATD5"/>
<gene>
    <name evidence="2" type="ORF">V1477_019458</name>
</gene>
<feature type="region of interest" description="Disordered" evidence="1">
    <location>
        <begin position="1"/>
        <end position="34"/>
    </location>
</feature>
<organism evidence="2 3">
    <name type="scientific">Vespula maculifrons</name>
    <name type="common">Eastern yellow jacket</name>
    <name type="synonym">Wasp</name>
    <dbReference type="NCBI Taxonomy" id="7453"/>
    <lineage>
        <taxon>Eukaryota</taxon>
        <taxon>Metazoa</taxon>
        <taxon>Ecdysozoa</taxon>
        <taxon>Arthropoda</taxon>
        <taxon>Hexapoda</taxon>
        <taxon>Insecta</taxon>
        <taxon>Pterygota</taxon>
        <taxon>Neoptera</taxon>
        <taxon>Endopterygota</taxon>
        <taxon>Hymenoptera</taxon>
        <taxon>Apocrita</taxon>
        <taxon>Aculeata</taxon>
        <taxon>Vespoidea</taxon>
        <taxon>Vespidae</taxon>
        <taxon>Vespinae</taxon>
        <taxon>Vespula</taxon>
    </lineage>
</organism>
<sequence length="137" mass="15441">MNVSGDKKSDVTKRKPGSILNRLSKKKREQKAGLVPETEYRCTKFSVQCRVVKSVKANRKYHKSDMNRLMKEFHETDPTNSWIAAMMSVKNCVETNEKGAAVKATYTMKMKGRFRSTSETVANHAVATPRDDGKNGP</sequence>
<evidence type="ECO:0000313" key="2">
    <source>
        <dbReference type="EMBL" id="KAL2723607.1"/>
    </source>
</evidence>
<proteinExistence type="predicted"/>
<dbReference type="EMBL" id="JAYRBN010000114">
    <property type="protein sequence ID" value="KAL2723607.1"/>
    <property type="molecule type" value="Genomic_DNA"/>
</dbReference>
<accession>A0ABD2ATD5</accession>
<comment type="caution">
    <text evidence="2">The sequence shown here is derived from an EMBL/GenBank/DDBJ whole genome shotgun (WGS) entry which is preliminary data.</text>
</comment>
<protein>
    <submittedName>
        <fullName evidence="2">Uncharacterized protein</fullName>
    </submittedName>
</protein>